<accession>A0ABV7D954</accession>
<keyword evidence="1" id="KW-0472">Membrane</keyword>
<protein>
    <recommendedName>
        <fullName evidence="4">DUF485 domain-containing protein</fullName>
    </recommendedName>
</protein>
<evidence type="ECO:0000313" key="3">
    <source>
        <dbReference type="Proteomes" id="UP001595444"/>
    </source>
</evidence>
<keyword evidence="3" id="KW-1185">Reference proteome</keyword>
<reference evidence="3" key="1">
    <citation type="journal article" date="2019" name="Int. J. Syst. Evol. Microbiol.">
        <title>The Global Catalogue of Microorganisms (GCM) 10K type strain sequencing project: providing services to taxonomists for standard genome sequencing and annotation.</title>
        <authorList>
            <consortium name="The Broad Institute Genomics Platform"/>
            <consortium name="The Broad Institute Genome Sequencing Center for Infectious Disease"/>
            <person name="Wu L."/>
            <person name="Ma J."/>
        </authorList>
    </citation>
    <scope>NUCLEOTIDE SEQUENCE [LARGE SCALE GENOMIC DNA]</scope>
    <source>
        <strain evidence="3">KCTC 62164</strain>
    </source>
</reference>
<keyword evidence="1" id="KW-0812">Transmembrane</keyword>
<proteinExistence type="predicted"/>
<sequence length="86" mass="9603">MKQKILILLAVCFGVSIISYVLLAAYINYLGIEMSFHGYIAMGLGIFFAYAVGGGLMALLFFSNRSGHDEAAYHIHKSHEKRDMQE</sequence>
<organism evidence="2 3">
    <name type="scientific">Kordiimonas pumila</name>
    <dbReference type="NCBI Taxonomy" id="2161677"/>
    <lineage>
        <taxon>Bacteria</taxon>
        <taxon>Pseudomonadati</taxon>
        <taxon>Pseudomonadota</taxon>
        <taxon>Alphaproteobacteria</taxon>
        <taxon>Kordiimonadales</taxon>
        <taxon>Kordiimonadaceae</taxon>
        <taxon>Kordiimonas</taxon>
    </lineage>
</organism>
<comment type="caution">
    <text evidence="2">The sequence shown here is derived from an EMBL/GenBank/DDBJ whole genome shotgun (WGS) entry which is preliminary data.</text>
</comment>
<dbReference type="RefSeq" id="WP_194215944.1">
    <property type="nucleotide sequence ID" value="NZ_CP061205.1"/>
</dbReference>
<name>A0ABV7D954_9PROT</name>
<dbReference type="Proteomes" id="UP001595444">
    <property type="component" value="Unassembled WGS sequence"/>
</dbReference>
<feature type="transmembrane region" description="Helical" evidence="1">
    <location>
        <begin position="7"/>
        <end position="27"/>
    </location>
</feature>
<dbReference type="EMBL" id="JBHRSL010000010">
    <property type="protein sequence ID" value="MFC3053189.1"/>
    <property type="molecule type" value="Genomic_DNA"/>
</dbReference>
<evidence type="ECO:0000256" key="1">
    <source>
        <dbReference type="SAM" id="Phobius"/>
    </source>
</evidence>
<gene>
    <name evidence="2" type="ORF">ACFOKA_14850</name>
</gene>
<evidence type="ECO:0008006" key="4">
    <source>
        <dbReference type="Google" id="ProtNLM"/>
    </source>
</evidence>
<evidence type="ECO:0000313" key="2">
    <source>
        <dbReference type="EMBL" id="MFC3053189.1"/>
    </source>
</evidence>
<keyword evidence="1" id="KW-1133">Transmembrane helix</keyword>
<feature type="transmembrane region" description="Helical" evidence="1">
    <location>
        <begin position="39"/>
        <end position="62"/>
    </location>
</feature>